<dbReference type="Proteomes" id="UP000001075">
    <property type="component" value="Unassembled WGS sequence"/>
</dbReference>
<dbReference type="STRING" id="10029.G3H8N7"/>
<organism evidence="6 7">
    <name type="scientific">Cricetulus griseus</name>
    <name type="common">Chinese hamster</name>
    <name type="synonym">Cricetulus barabensis griseus</name>
    <dbReference type="NCBI Taxonomy" id="10029"/>
    <lineage>
        <taxon>Eukaryota</taxon>
        <taxon>Metazoa</taxon>
        <taxon>Chordata</taxon>
        <taxon>Craniata</taxon>
        <taxon>Vertebrata</taxon>
        <taxon>Euteleostomi</taxon>
        <taxon>Mammalia</taxon>
        <taxon>Eutheria</taxon>
        <taxon>Euarchontoglires</taxon>
        <taxon>Glires</taxon>
        <taxon>Rodentia</taxon>
        <taxon>Myomorpha</taxon>
        <taxon>Muroidea</taxon>
        <taxon>Cricetidae</taxon>
        <taxon>Cricetinae</taxon>
        <taxon>Cricetulus</taxon>
    </lineage>
</organism>
<protein>
    <submittedName>
        <fullName evidence="6">Mothers against decapentaplegic-like 6</fullName>
    </submittedName>
</protein>
<keyword evidence="4" id="KW-0539">Nucleus</keyword>
<proteinExistence type="predicted"/>
<gene>
    <name evidence="6" type="ORF">I79_006745</name>
</gene>
<evidence type="ECO:0000256" key="4">
    <source>
        <dbReference type="ARBA" id="ARBA00023242"/>
    </source>
</evidence>
<keyword evidence="2" id="KW-0805">Transcription regulation</keyword>
<reference evidence="7" key="1">
    <citation type="journal article" date="2011" name="Nat. Biotechnol.">
        <title>The genomic sequence of the Chinese hamster ovary (CHO)-K1 cell line.</title>
        <authorList>
            <person name="Xu X."/>
            <person name="Nagarajan H."/>
            <person name="Lewis N.E."/>
            <person name="Pan S."/>
            <person name="Cai Z."/>
            <person name="Liu X."/>
            <person name="Chen W."/>
            <person name="Xie M."/>
            <person name="Wang W."/>
            <person name="Hammond S."/>
            <person name="Andersen M.R."/>
            <person name="Neff N."/>
            <person name="Passarelli B."/>
            <person name="Koh W."/>
            <person name="Fan H.C."/>
            <person name="Wang J."/>
            <person name="Gui Y."/>
            <person name="Lee K.H."/>
            <person name="Betenbaugh M.J."/>
            <person name="Quake S.R."/>
            <person name="Famili I."/>
            <person name="Palsson B.O."/>
            <person name="Wang J."/>
        </authorList>
    </citation>
    <scope>NUCLEOTIDE SEQUENCE [LARGE SCALE GENOMIC DNA]</scope>
    <source>
        <strain evidence="7">CHO K1 cell line</strain>
    </source>
</reference>
<evidence type="ECO:0000313" key="7">
    <source>
        <dbReference type="Proteomes" id="UP000001075"/>
    </source>
</evidence>
<dbReference type="InterPro" id="IPR036578">
    <property type="entry name" value="SMAD_MH1_sf"/>
</dbReference>
<feature type="domain" description="MH1" evidence="5">
    <location>
        <begin position="1"/>
        <end position="44"/>
    </location>
</feature>
<dbReference type="InParanoid" id="G3H8N7"/>
<keyword evidence="3" id="KW-0804">Transcription</keyword>
<evidence type="ECO:0000256" key="3">
    <source>
        <dbReference type="ARBA" id="ARBA00023163"/>
    </source>
</evidence>
<dbReference type="Pfam" id="PF03165">
    <property type="entry name" value="MH1"/>
    <property type="match status" value="1"/>
</dbReference>
<dbReference type="GO" id="GO:0005667">
    <property type="term" value="C:transcription regulator complex"/>
    <property type="evidence" value="ECO:0007669"/>
    <property type="project" value="InterPro"/>
</dbReference>
<dbReference type="EMBL" id="JH000217">
    <property type="protein sequence ID" value="EGW04315.1"/>
    <property type="molecule type" value="Genomic_DNA"/>
</dbReference>
<dbReference type="PROSITE" id="PS51075">
    <property type="entry name" value="MH1"/>
    <property type="match status" value="1"/>
</dbReference>
<evidence type="ECO:0000256" key="2">
    <source>
        <dbReference type="ARBA" id="ARBA00023015"/>
    </source>
</evidence>
<dbReference type="Gene3D" id="3.90.520.10">
    <property type="entry name" value="SMAD MH1 domain"/>
    <property type="match status" value="1"/>
</dbReference>
<evidence type="ECO:0000256" key="1">
    <source>
        <dbReference type="ARBA" id="ARBA00004123"/>
    </source>
</evidence>
<dbReference type="InterPro" id="IPR013019">
    <property type="entry name" value="MAD_homology_MH1"/>
</dbReference>
<dbReference type="GO" id="GO:0005634">
    <property type="term" value="C:nucleus"/>
    <property type="evidence" value="ECO:0007669"/>
    <property type="project" value="UniProtKB-SubCell"/>
</dbReference>
<sequence>MFVLGHAVELKPLCGCHSFAAAADGPMVCCNPYHFSRLCGPGRYVCGIVFRLIVPIVKSVCKMFHLSLSML</sequence>
<accession>G3H8N7</accession>
<comment type="subcellular location">
    <subcellularLocation>
        <location evidence="1">Nucleus</location>
    </subcellularLocation>
</comment>
<dbReference type="GO" id="GO:0006355">
    <property type="term" value="P:regulation of DNA-templated transcription"/>
    <property type="evidence" value="ECO:0007669"/>
    <property type="project" value="InterPro"/>
</dbReference>
<dbReference type="AlphaFoldDB" id="G3H8N7"/>
<evidence type="ECO:0000313" key="6">
    <source>
        <dbReference type="EMBL" id="EGW04315.1"/>
    </source>
</evidence>
<evidence type="ECO:0000259" key="5">
    <source>
        <dbReference type="PROSITE" id="PS51075"/>
    </source>
</evidence>
<dbReference type="InterPro" id="IPR003619">
    <property type="entry name" value="MAD_homology1_Dwarfin-type"/>
</dbReference>
<name>G3H8N7_CRIGR</name>
<dbReference type="SUPFAM" id="SSF56366">
    <property type="entry name" value="SMAD MH1 domain"/>
    <property type="match status" value="1"/>
</dbReference>